<organism evidence="5">
    <name type="scientific">Mangrovimonas cancribranchiae</name>
    <dbReference type="NCBI Taxonomy" id="3080055"/>
    <lineage>
        <taxon>Bacteria</taxon>
        <taxon>Pseudomonadati</taxon>
        <taxon>Bacteroidota</taxon>
        <taxon>Flavobacteriia</taxon>
        <taxon>Flavobacteriales</taxon>
        <taxon>Flavobacteriaceae</taxon>
        <taxon>Mangrovimonas</taxon>
    </lineage>
</organism>
<dbReference type="EMBL" id="CP136924">
    <property type="protein sequence ID" value="WXA01496.1"/>
    <property type="molecule type" value="Genomic_DNA"/>
</dbReference>
<evidence type="ECO:0000256" key="1">
    <source>
        <dbReference type="ARBA" id="ARBA00022729"/>
    </source>
</evidence>
<feature type="signal peptide" evidence="2">
    <location>
        <begin position="1"/>
        <end position="23"/>
    </location>
</feature>
<dbReference type="EMBL" id="CP136925">
    <property type="protein sequence ID" value="WXA13356.1"/>
    <property type="molecule type" value="Genomic_DNA"/>
</dbReference>
<dbReference type="Pfam" id="PF13205">
    <property type="entry name" value="Big_5"/>
    <property type="match status" value="1"/>
</dbReference>
<dbReference type="InterPro" id="IPR032812">
    <property type="entry name" value="SbsA_Ig"/>
</dbReference>
<feature type="chain" id="PRO_5044712983" evidence="2">
    <location>
        <begin position="24"/>
        <end position="543"/>
    </location>
</feature>
<gene>
    <name evidence="5" type="ORF">R3L15_00430</name>
    <name evidence="4" type="ORF">R3L16_06965</name>
</gene>
<evidence type="ECO:0000313" key="5">
    <source>
        <dbReference type="EMBL" id="WXA13356.1"/>
    </source>
</evidence>
<evidence type="ECO:0000313" key="4">
    <source>
        <dbReference type="EMBL" id="WXA01496.1"/>
    </source>
</evidence>
<evidence type="ECO:0000259" key="3">
    <source>
        <dbReference type="Pfam" id="PF13205"/>
    </source>
</evidence>
<evidence type="ECO:0000256" key="2">
    <source>
        <dbReference type="SAM" id="SignalP"/>
    </source>
</evidence>
<dbReference type="Proteomes" id="UP001368318">
    <property type="component" value="Chromosome"/>
</dbReference>
<keyword evidence="1 2" id="KW-0732">Signal</keyword>
<accession>A0AAU6P7E6</accession>
<dbReference type="KEGG" id="mcaa:R3L15_00430"/>
<dbReference type="RefSeq" id="WP_338732560.1">
    <property type="nucleotide sequence ID" value="NZ_CP136924.1"/>
</dbReference>
<evidence type="ECO:0000313" key="6">
    <source>
        <dbReference type="Proteomes" id="UP001368318"/>
    </source>
</evidence>
<protein>
    <submittedName>
        <fullName evidence="5">Ig-like domain-containing protein</fullName>
    </submittedName>
</protein>
<dbReference type="AlphaFoldDB" id="A0AAU6P7E6"/>
<name>A0AAU6P7E6_9FLAO</name>
<feature type="domain" description="SbsA Ig-like" evidence="3">
    <location>
        <begin position="32"/>
        <end position="125"/>
    </location>
</feature>
<sequence>MKKYFYNVLLIVCLLLMANCANRGRPTGGPKDVTPPEIVRATPKNFSTNFEGNEIRIYFNEFIKVNNIQKQLIISPPIEPAPEITPLGTASKYISIKINDTLEPNTTYAFNFGNSIVDNNEGNPYPYYRYVISTGDYIDSLSVQGNIIDATKRQPDDFVSVMLYEIDSTYSDSIVYKENPKYITNTLDSTTNFSIDNIKKGKYLLVAMKDENQDNKFQQKADKIGFHDTFITVPSDTTYTIKLFKEKTDDRIIRPRLISGEKIAFGYEGDYKNFDIKLLSKVPDSFNYRITKDPKTDSLNFWYVPRLKTDSLIFKVTNNKNYTEEFTVKISEQSRDTLNITPEPKGNINFSDHFSITSSTPLVDLKKEHITILDKDSTKVDFKTHLDTLSNKYYLEFDKTEKNKYNITFLPNSVTDLFGNSNDTLSYNLSTKEFSDYGNVRVNLKNATYPVIIQLTDDNGDVAFEKISNKPEPIDFRNTTPGQYFLRVIFDTNGNQEYDPGNFLKKQQPERVSYYPEKLDVRSGWDLVQEFILSESDPDPLKN</sequence>
<reference evidence="5 6" key="1">
    <citation type="submission" date="2023-10" db="EMBL/GenBank/DDBJ databases">
        <title>Culture-based analysis of two novel bacteria associated with mangrove crab gills.</title>
        <authorList>
            <person name="Yang X."/>
            <person name="Garuglieri E."/>
            <person name="Van Goethem M.W."/>
            <person name="Fusi M."/>
            <person name="Marasco R."/>
            <person name="Daffonchio D.G."/>
        </authorList>
    </citation>
    <scope>NUCLEOTIDE SEQUENCE</scope>
    <source>
        <strain evidence="5">UG2-1</strain>
        <strain evidence="4">UG2-2</strain>
        <strain evidence="6">UG2_2</strain>
    </source>
</reference>
<keyword evidence="6" id="KW-1185">Reference proteome</keyword>
<proteinExistence type="predicted"/>